<feature type="domain" description="DUF4183" evidence="1">
    <location>
        <begin position="51"/>
        <end position="114"/>
    </location>
</feature>
<dbReference type="InterPro" id="IPR025237">
    <property type="entry name" value="DUF4183"/>
</dbReference>
<dbReference type="RefSeq" id="WP_208017849.1">
    <property type="nucleotide sequence ID" value="NZ_JAGDQJ010000013.1"/>
</dbReference>
<evidence type="ECO:0000259" key="1">
    <source>
        <dbReference type="Pfam" id="PF13799"/>
    </source>
</evidence>
<evidence type="ECO:0000313" key="2">
    <source>
        <dbReference type="EMBL" id="MBO1626038.1"/>
    </source>
</evidence>
<sequence>MAVSLIKMVITATSTISGEVTTTTNTTVTPTGYRYVAFVTAGMVGGGVTTIPAASFADDSGTAVVNLPAVSANSYVNLYVNGVLQQADLITTLSTTQLVLGAALTEGQPVMLEFMNVTATSTSTSTNNLIVNTAINT</sequence>
<comment type="caution">
    <text evidence="2">The sequence shown here is derived from an EMBL/GenBank/DDBJ whole genome shotgun (WGS) entry which is preliminary data.</text>
</comment>
<organism evidence="2 3">
    <name type="scientific">Bacillus arachidis</name>
    <dbReference type="NCBI Taxonomy" id="2819290"/>
    <lineage>
        <taxon>Bacteria</taxon>
        <taxon>Bacillati</taxon>
        <taxon>Bacillota</taxon>
        <taxon>Bacilli</taxon>
        <taxon>Bacillales</taxon>
        <taxon>Bacillaceae</taxon>
        <taxon>Bacillus</taxon>
    </lineage>
</organism>
<accession>A0ABS3NYL3</accession>
<reference evidence="2 3" key="1">
    <citation type="submission" date="2021-03" db="EMBL/GenBank/DDBJ databases">
        <title>Identification of novel Bacillus strains.</title>
        <authorList>
            <person name="Xiao Z."/>
            <person name="Li Y."/>
            <person name="Shen J."/>
        </authorList>
    </citation>
    <scope>NUCLEOTIDE SEQUENCE [LARGE SCALE GENOMIC DNA]</scope>
    <source>
        <strain evidence="2 3">SY8</strain>
    </source>
</reference>
<evidence type="ECO:0000313" key="3">
    <source>
        <dbReference type="Proteomes" id="UP000677611"/>
    </source>
</evidence>
<protein>
    <submittedName>
        <fullName evidence="2">DUF4183 domain-containing protein</fullName>
    </submittedName>
</protein>
<gene>
    <name evidence="2" type="ORF">J4P90_12430</name>
</gene>
<name>A0ABS3NYL3_9BACI</name>
<dbReference type="Proteomes" id="UP000677611">
    <property type="component" value="Unassembled WGS sequence"/>
</dbReference>
<dbReference type="Pfam" id="PF13799">
    <property type="entry name" value="DUF4183"/>
    <property type="match status" value="1"/>
</dbReference>
<keyword evidence="3" id="KW-1185">Reference proteome</keyword>
<proteinExistence type="predicted"/>
<dbReference type="EMBL" id="JAGDQJ010000013">
    <property type="protein sequence ID" value="MBO1626038.1"/>
    <property type="molecule type" value="Genomic_DNA"/>
</dbReference>